<dbReference type="RefSeq" id="WP_184201911.1">
    <property type="nucleotide sequence ID" value="NZ_JACHGW010000004.1"/>
</dbReference>
<comment type="catalytic activity">
    <reaction evidence="5">
        <text>[(1-&gt;4)-alpha-D-galacturonosyl methyl ester](n) + n H2O = [(1-&gt;4)-alpha-D-galacturonosyl](n) + n methanol + n H(+)</text>
        <dbReference type="Rhea" id="RHEA:22380"/>
        <dbReference type="Rhea" id="RHEA-COMP:14570"/>
        <dbReference type="Rhea" id="RHEA-COMP:14573"/>
        <dbReference type="ChEBI" id="CHEBI:15377"/>
        <dbReference type="ChEBI" id="CHEBI:15378"/>
        <dbReference type="ChEBI" id="CHEBI:17790"/>
        <dbReference type="ChEBI" id="CHEBI:140522"/>
        <dbReference type="ChEBI" id="CHEBI:140523"/>
        <dbReference type="EC" id="3.1.1.11"/>
    </reaction>
</comment>
<dbReference type="PROSITE" id="PS00503">
    <property type="entry name" value="PECTINESTERASE_2"/>
    <property type="match status" value="1"/>
</dbReference>
<evidence type="ECO:0000256" key="4">
    <source>
        <dbReference type="PROSITE-ProRule" id="PRU10040"/>
    </source>
</evidence>
<keyword evidence="3 5" id="KW-0063">Aspartyl esterase</keyword>
<keyword evidence="2 5" id="KW-0378">Hydrolase</keyword>
<proteinExistence type="inferred from homology"/>
<dbReference type="InterPro" id="IPR011050">
    <property type="entry name" value="Pectin_lyase_fold/virulence"/>
</dbReference>
<dbReference type="AlphaFoldDB" id="A0A7W9W8B4"/>
<feature type="active site" evidence="4">
    <location>
        <position position="165"/>
    </location>
</feature>
<evidence type="ECO:0000256" key="1">
    <source>
        <dbReference type="ARBA" id="ARBA00008891"/>
    </source>
</evidence>
<dbReference type="Gene3D" id="2.160.20.10">
    <property type="entry name" value="Single-stranded right-handed beta-helix, Pectin lyase-like"/>
    <property type="match status" value="1"/>
</dbReference>
<dbReference type="EC" id="3.1.1.11" evidence="5"/>
<dbReference type="GO" id="GO:0042545">
    <property type="term" value="P:cell wall modification"/>
    <property type="evidence" value="ECO:0007669"/>
    <property type="project" value="UniProtKB-UniRule"/>
</dbReference>
<protein>
    <recommendedName>
        <fullName evidence="5">Pectinesterase</fullName>
        <ecNumber evidence="5">3.1.1.11</ecNumber>
    </recommendedName>
</protein>
<dbReference type="Pfam" id="PF01095">
    <property type="entry name" value="Pectinesterase"/>
    <property type="match status" value="1"/>
</dbReference>
<dbReference type="EMBL" id="JACHGW010000004">
    <property type="protein sequence ID" value="MBB6052593.1"/>
    <property type="molecule type" value="Genomic_DNA"/>
</dbReference>
<dbReference type="UniPathway" id="UPA00545">
    <property type="reaction ID" value="UER00823"/>
</dbReference>
<dbReference type="GO" id="GO:0045490">
    <property type="term" value="P:pectin catabolic process"/>
    <property type="evidence" value="ECO:0007669"/>
    <property type="project" value="UniProtKB-UniRule"/>
</dbReference>
<organism evidence="7 8">
    <name type="scientific">Armatimonas rosea</name>
    <dbReference type="NCBI Taxonomy" id="685828"/>
    <lineage>
        <taxon>Bacteria</taxon>
        <taxon>Bacillati</taxon>
        <taxon>Armatimonadota</taxon>
        <taxon>Armatimonadia</taxon>
        <taxon>Armatimonadales</taxon>
        <taxon>Armatimonadaceae</taxon>
        <taxon>Armatimonas</taxon>
    </lineage>
</organism>
<name>A0A7W9W8B4_ARMRO</name>
<dbReference type="GO" id="GO:0009279">
    <property type="term" value="C:cell outer membrane"/>
    <property type="evidence" value="ECO:0007669"/>
    <property type="project" value="TreeGrafter"/>
</dbReference>
<comment type="pathway">
    <text evidence="5">Glycan metabolism; pectin degradation; 2-dehydro-3-deoxy-D-gluconate from pectin: step 1/5.</text>
</comment>
<feature type="domain" description="Pectinesterase catalytic" evidence="6">
    <location>
        <begin position="7"/>
        <end position="292"/>
    </location>
</feature>
<evidence type="ECO:0000256" key="5">
    <source>
        <dbReference type="RuleBase" id="RU000589"/>
    </source>
</evidence>
<evidence type="ECO:0000259" key="6">
    <source>
        <dbReference type="Pfam" id="PF01095"/>
    </source>
</evidence>
<evidence type="ECO:0000256" key="2">
    <source>
        <dbReference type="ARBA" id="ARBA00022801"/>
    </source>
</evidence>
<evidence type="ECO:0000313" key="7">
    <source>
        <dbReference type="EMBL" id="MBB6052593.1"/>
    </source>
</evidence>
<evidence type="ECO:0000313" key="8">
    <source>
        <dbReference type="Proteomes" id="UP000520814"/>
    </source>
</evidence>
<dbReference type="Proteomes" id="UP000520814">
    <property type="component" value="Unassembled WGS sequence"/>
</dbReference>
<comment type="caution">
    <text evidence="7">The sequence shown here is derived from an EMBL/GenBank/DDBJ whole genome shotgun (WGS) entry which is preliminary data.</text>
</comment>
<reference evidence="7 8" key="1">
    <citation type="submission" date="2020-08" db="EMBL/GenBank/DDBJ databases">
        <title>Genomic Encyclopedia of Type Strains, Phase IV (KMG-IV): sequencing the most valuable type-strain genomes for metagenomic binning, comparative biology and taxonomic classification.</title>
        <authorList>
            <person name="Goeker M."/>
        </authorList>
    </citation>
    <scope>NUCLEOTIDE SEQUENCE [LARGE SCALE GENOMIC DNA]</scope>
    <source>
        <strain evidence="7 8">DSM 23562</strain>
    </source>
</reference>
<comment type="similarity">
    <text evidence="1">Belongs to the pectinesterase family.</text>
</comment>
<keyword evidence="8" id="KW-1185">Reference proteome</keyword>
<dbReference type="InterPro" id="IPR000070">
    <property type="entry name" value="Pectinesterase_cat"/>
</dbReference>
<dbReference type="GO" id="GO:0030599">
    <property type="term" value="F:pectinesterase activity"/>
    <property type="evidence" value="ECO:0007669"/>
    <property type="project" value="UniProtKB-UniRule"/>
</dbReference>
<dbReference type="InterPro" id="IPR033131">
    <property type="entry name" value="Pectinesterase_Asp_AS"/>
</dbReference>
<evidence type="ECO:0000256" key="3">
    <source>
        <dbReference type="ARBA" id="ARBA00023085"/>
    </source>
</evidence>
<dbReference type="InterPro" id="IPR012334">
    <property type="entry name" value="Pectin_lyas_fold"/>
</dbReference>
<dbReference type="PANTHER" id="PTHR31321">
    <property type="entry name" value="ACYL-COA THIOESTER HYDROLASE YBHC-RELATED"/>
    <property type="match status" value="1"/>
</dbReference>
<accession>A0A7W9W8B4</accession>
<sequence>MPKTWTVASEGTGGKADFKTVQAALDAVPENNKEPILIRIRPGTYKELLTLHKSKGNVTLRGESAERTVLTFDRSARTLDPTGKPYGTSGSASATLSADNFRAENLTFANSAGRGRDVGQAVAVKTQGDQMVFENCRFLGWQDTLYANGDGHQRFTNCYIEGDVDFIFGHAAAVFEKCKLVCKGEGYVTAQARDTERDPGGYLFWRCDISAAPEVRPGSVYLGRPWRDFARVLFWECTLGAQIRPVGWHNWDKPEREKTAFFAECNNKGPGAETKERAPWSKQLTVKEAEAFRRALAGV</sequence>
<dbReference type="PANTHER" id="PTHR31321:SF57">
    <property type="entry name" value="PECTINESTERASE 53-RELATED"/>
    <property type="match status" value="1"/>
</dbReference>
<dbReference type="SUPFAM" id="SSF51126">
    <property type="entry name" value="Pectin lyase-like"/>
    <property type="match status" value="1"/>
</dbReference>
<gene>
    <name evidence="7" type="ORF">HNQ39_004414</name>
</gene>